<organism evidence="1 2">
    <name type="scientific">Melia azedarach</name>
    <name type="common">Chinaberry tree</name>
    <dbReference type="NCBI Taxonomy" id="155640"/>
    <lineage>
        <taxon>Eukaryota</taxon>
        <taxon>Viridiplantae</taxon>
        <taxon>Streptophyta</taxon>
        <taxon>Embryophyta</taxon>
        <taxon>Tracheophyta</taxon>
        <taxon>Spermatophyta</taxon>
        <taxon>Magnoliopsida</taxon>
        <taxon>eudicotyledons</taxon>
        <taxon>Gunneridae</taxon>
        <taxon>Pentapetalae</taxon>
        <taxon>rosids</taxon>
        <taxon>malvids</taxon>
        <taxon>Sapindales</taxon>
        <taxon>Meliaceae</taxon>
        <taxon>Melia</taxon>
    </lineage>
</organism>
<accession>A0ACC1Y5A9</accession>
<dbReference type="EMBL" id="CM051398">
    <property type="protein sequence ID" value="KAJ4718307.1"/>
    <property type="molecule type" value="Genomic_DNA"/>
</dbReference>
<name>A0ACC1Y5A9_MELAZ</name>
<dbReference type="Proteomes" id="UP001164539">
    <property type="component" value="Chromosome 5"/>
</dbReference>
<gene>
    <name evidence="1" type="ORF">OWV82_010006</name>
</gene>
<reference evidence="1 2" key="1">
    <citation type="journal article" date="2023" name="Science">
        <title>Complex scaffold remodeling in plant triterpene biosynthesis.</title>
        <authorList>
            <person name="De La Pena R."/>
            <person name="Hodgson H."/>
            <person name="Liu J.C."/>
            <person name="Stephenson M.J."/>
            <person name="Martin A.C."/>
            <person name="Owen C."/>
            <person name="Harkess A."/>
            <person name="Leebens-Mack J."/>
            <person name="Jimenez L.E."/>
            <person name="Osbourn A."/>
            <person name="Sattely E.S."/>
        </authorList>
    </citation>
    <scope>NUCLEOTIDE SEQUENCE [LARGE SCALE GENOMIC DNA]</scope>
    <source>
        <strain evidence="2">cv. JPN11</strain>
        <tissue evidence="1">Leaf</tissue>
    </source>
</reference>
<proteinExistence type="predicted"/>
<comment type="caution">
    <text evidence="1">The sequence shown here is derived from an EMBL/GenBank/DDBJ whole genome shotgun (WGS) entry which is preliminary data.</text>
</comment>
<evidence type="ECO:0000313" key="1">
    <source>
        <dbReference type="EMBL" id="KAJ4718307.1"/>
    </source>
</evidence>
<keyword evidence="2" id="KW-1185">Reference proteome</keyword>
<sequence>MEEIINILQMDEAQNILGTREPFANLEILLLEGLPNLMCVCWRALAVPRLKEIRVLECPKLDELPLDSNSSDDNELVIMGREYWWMKLQWKDPAAQLAFHNCFKSIQTAEFELPSQADMEDLSTDFVFELPYQTHQAELQSHYRQSRRFFEESEQSASASDTQNI</sequence>
<evidence type="ECO:0000313" key="2">
    <source>
        <dbReference type="Proteomes" id="UP001164539"/>
    </source>
</evidence>
<protein>
    <submittedName>
        <fullName evidence="1">Disease resistance protein family</fullName>
    </submittedName>
</protein>